<keyword evidence="5" id="KW-1278">Translocase</keyword>
<dbReference type="InterPro" id="IPR013833">
    <property type="entry name" value="Cyt_c_oxidase_su3_a-hlx"/>
</dbReference>
<evidence type="ECO:0000256" key="2">
    <source>
        <dbReference type="ARBA" id="ARBA00010581"/>
    </source>
</evidence>
<comment type="subcellular location">
    <subcellularLocation>
        <location evidence="10">Cell membrane</location>
        <topology evidence="10">Multi-pass membrane protein</topology>
    </subcellularLocation>
    <subcellularLocation>
        <location evidence="1">Membrane</location>
        <topology evidence="1">Multi-pass membrane protein</topology>
    </subcellularLocation>
</comment>
<keyword evidence="7 11" id="KW-0472">Membrane</keyword>
<evidence type="ECO:0000313" key="13">
    <source>
        <dbReference type="EMBL" id="URL58890.1"/>
    </source>
</evidence>
<keyword evidence="4 10" id="KW-0812">Transmembrane</keyword>
<name>A0ABY4T6B9_9GAMM</name>
<keyword evidence="14" id="KW-1185">Reference proteome</keyword>
<feature type="domain" description="Heme-copper oxidase subunit III family profile" evidence="12">
    <location>
        <begin position="5"/>
        <end position="296"/>
    </location>
</feature>
<dbReference type="InterPro" id="IPR000298">
    <property type="entry name" value="Cyt_c_oxidase-like_su3"/>
</dbReference>
<evidence type="ECO:0000256" key="8">
    <source>
        <dbReference type="ARBA" id="ARBA00031400"/>
    </source>
</evidence>
<feature type="transmembrane region" description="Helical" evidence="11">
    <location>
        <begin position="48"/>
        <end position="69"/>
    </location>
</feature>
<evidence type="ECO:0000256" key="10">
    <source>
        <dbReference type="RuleBase" id="RU003376"/>
    </source>
</evidence>
<comment type="similarity">
    <text evidence="2 10">Belongs to the cytochrome c oxidase subunit 3 family.</text>
</comment>
<dbReference type="EMBL" id="CP063231">
    <property type="protein sequence ID" value="URL58890.1"/>
    <property type="molecule type" value="Genomic_DNA"/>
</dbReference>
<dbReference type="CDD" id="cd01665">
    <property type="entry name" value="Cyt_c_Oxidase_III"/>
    <property type="match status" value="1"/>
</dbReference>
<evidence type="ECO:0000256" key="9">
    <source>
        <dbReference type="ARBA" id="ARBA00031625"/>
    </source>
</evidence>
<evidence type="ECO:0000256" key="1">
    <source>
        <dbReference type="ARBA" id="ARBA00004141"/>
    </source>
</evidence>
<evidence type="ECO:0000256" key="6">
    <source>
        <dbReference type="ARBA" id="ARBA00022989"/>
    </source>
</evidence>
<protein>
    <recommendedName>
        <fullName evidence="3">cytochrome-c oxidase</fullName>
        <ecNumber evidence="3">7.1.1.9</ecNumber>
    </recommendedName>
    <alternativeName>
        <fullName evidence="8">Cytochrome aa3 subunit 3</fullName>
    </alternativeName>
    <alternativeName>
        <fullName evidence="9">Cytochrome c oxidase polypeptide III</fullName>
    </alternativeName>
</protein>
<feature type="transmembrane region" description="Helical" evidence="11">
    <location>
        <begin position="157"/>
        <end position="180"/>
    </location>
</feature>
<evidence type="ECO:0000313" key="14">
    <source>
        <dbReference type="Proteomes" id="UP001056681"/>
    </source>
</evidence>
<dbReference type="Proteomes" id="UP001056681">
    <property type="component" value="Chromosome"/>
</dbReference>
<evidence type="ECO:0000256" key="11">
    <source>
        <dbReference type="SAM" id="Phobius"/>
    </source>
</evidence>
<evidence type="ECO:0000256" key="7">
    <source>
        <dbReference type="ARBA" id="ARBA00023136"/>
    </source>
</evidence>
<dbReference type="PANTHER" id="PTHR11403:SF7">
    <property type="entry name" value="CYTOCHROME C OXIDASE SUBUNIT 3"/>
    <property type="match status" value="1"/>
</dbReference>
<dbReference type="InterPro" id="IPR033945">
    <property type="entry name" value="Cyt_c_oxase_su3_dom"/>
</dbReference>
<evidence type="ECO:0000256" key="5">
    <source>
        <dbReference type="ARBA" id="ARBA00022967"/>
    </source>
</evidence>
<feature type="transmembrane region" description="Helical" evidence="11">
    <location>
        <begin position="16"/>
        <end position="36"/>
    </location>
</feature>
<sequence length="296" mass="32884">MGHQQQDVYFVPSKSYWPIVAAVSMFVTVFGAAHWLNAQPGQGGFGKPLFWVGIAMILGMFFGWFRSVINESLAGNYNGQVDRSFRMGMMWFIFSEVMFFGAFFGALFYARLFAVPWLGGEGHGVLTHQFIWQGYEAAWGASGGGGPEKIGGSFQTIPAWGLPLLNTLILLSSGVTITIAHHALKAGNRKTLLIGLGATVLLGCLFLWFQAHEYAEAYEHFNLTLGSGVYGATFFMLTGFHGMHVTLGTIMLAIIWVRCAKGHFSKDDHFGFEAVAWYWHFVDVVWLALFLFVYVL</sequence>
<dbReference type="InterPro" id="IPR035973">
    <property type="entry name" value="Cyt_c_oxidase_su3-like_sf"/>
</dbReference>
<accession>A0ABY4T6B9</accession>
<dbReference type="InterPro" id="IPR024791">
    <property type="entry name" value="Cyt_c/ubiquinol_Oxase_su3"/>
</dbReference>
<evidence type="ECO:0000256" key="3">
    <source>
        <dbReference type="ARBA" id="ARBA00012949"/>
    </source>
</evidence>
<dbReference type="Pfam" id="PF00510">
    <property type="entry name" value="COX3"/>
    <property type="match status" value="2"/>
</dbReference>
<dbReference type="RefSeq" id="WP_072322436.1">
    <property type="nucleotide sequence ID" value="NZ_CP063231.1"/>
</dbReference>
<keyword evidence="6 11" id="KW-1133">Transmembrane helix</keyword>
<feature type="transmembrane region" description="Helical" evidence="11">
    <location>
        <begin position="192"/>
        <end position="209"/>
    </location>
</feature>
<feature type="transmembrane region" description="Helical" evidence="11">
    <location>
        <begin position="277"/>
        <end position="295"/>
    </location>
</feature>
<reference evidence="13" key="1">
    <citation type="submission" date="2020-10" db="EMBL/GenBank/DDBJ databases">
        <title>Whole-genome sequence of Luteibacter sp. EIF3.</title>
        <authorList>
            <person name="Friedrich I."/>
            <person name="Hertel R."/>
            <person name="Daniel R."/>
        </authorList>
    </citation>
    <scope>NUCLEOTIDE SEQUENCE</scope>
    <source>
        <strain evidence="13">EIF3</strain>
    </source>
</reference>
<dbReference type="Gene3D" id="1.10.287.70">
    <property type="match status" value="1"/>
</dbReference>
<dbReference type="PROSITE" id="PS50253">
    <property type="entry name" value="COX3"/>
    <property type="match status" value="1"/>
</dbReference>
<evidence type="ECO:0000259" key="12">
    <source>
        <dbReference type="PROSITE" id="PS50253"/>
    </source>
</evidence>
<feature type="transmembrane region" description="Helical" evidence="11">
    <location>
        <begin position="229"/>
        <end position="257"/>
    </location>
</feature>
<organism evidence="13 14">
    <name type="scientific">Luteibacter flocculans</name>
    <dbReference type="NCBI Taxonomy" id="2780091"/>
    <lineage>
        <taxon>Bacteria</taxon>
        <taxon>Pseudomonadati</taxon>
        <taxon>Pseudomonadota</taxon>
        <taxon>Gammaproteobacteria</taxon>
        <taxon>Lysobacterales</taxon>
        <taxon>Rhodanobacteraceae</taxon>
        <taxon>Luteibacter</taxon>
    </lineage>
</organism>
<dbReference type="Gene3D" id="1.20.120.80">
    <property type="entry name" value="Cytochrome c oxidase, subunit III, four-helix bundle"/>
    <property type="match status" value="1"/>
</dbReference>
<feature type="transmembrane region" description="Helical" evidence="11">
    <location>
        <begin position="90"/>
        <end position="110"/>
    </location>
</feature>
<dbReference type="SUPFAM" id="SSF81452">
    <property type="entry name" value="Cytochrome c oxidase subunit III-like"/>
    <property type="match status" value="1"/>
</dbReference>
<evidence type="ECO:0000256" key="4">
    <source>
        <dbReference type="ARBA" id="ARBA00022692"/>
    </source>
</evidence>
<dbReference type="EC" id="7.1.1.9" evidence="3"/>
<dbReference type="PANTHER" id="PTHR11403">
    <property type="entry name" value="CYTOCHROME C OXIDASE SUBUNIT III"/>
    <property type="match status" value="1"/>
</dbReference>
<proteinExistence type="inferred from homology"/>
<gene>
    <name evidence="13" type="ORF">IM816_01865</name>
</gene>